<evidence type="ECO:0008006" key="4">
    <source>
        <dbReference type="Google" id="ProtNLM"/>
    </source>
</evidence>
<sequence>MVVLVGYSSKYGATEGIAERIARKLREAGRDAEAKPVSAVENPDRYTAFVIGRLRVHGLVAERCRRLRSRQPRACSPPARSGCSAAARSVPRPGTPKGAN</sequence>
<protein>
    <recommendedName>
        <fullName evidence="4">Flavodoxin-like domain-containing protein</fullName>
    </recommendedName>
</protein>
<feature type="region of interest" description="Disordered" evidence="1">
    <location>
        <begin position="70"/>
        <end position="100"/>
    </location>
</feature>
<name>A0ABY7NH67_9MICO</name>
<evidence type="ECO:0000256" key="1">
    <source>
        <dbReference type="SAM" id="MobiDB-lite"/>
    </source>
</evidence>
<dbReference type="Gene3D" id="3.40.50.360">
    <property type="match status" value="1"/>
</dbReference>
<evidence type="ECO:0000313" key="2">
    <source>
        <dbReference type="EMBL" id="WBM80828.1"/>
    </source>
</evidence>
<organism evidence="2 3">
    <name type="scientific">Cryobacterium breve</name>
    <dbReference type="NCBI Taxonomy" id="1259258"/>
    <lineage>
        <taxon>Bacteria</taxon>
        <taxon>Bacillati</taxon>
        <taxon>Actinomycetota</taxon>
        <taxon>Actinomycetes</taxon>
        <taxon>Micrococcales</taxon>
        <taxon>Microbacteriaceae</taxon>
        <taxon>Cryobacterium</taxon>
    </lineage>
</organism>
<dbReference type="Proteomes" id="UP001212421">
    <property type="component" value="Chromosome"/>
</dbReference>
<proteinExistence type="predicted"/>
<accession>A0ABY7NH67</accession>
<keyword evidence="3" id="KW-1185">Reference proteome</keyword>
<evidence type="ECO:0000313" key="3">
    <source>
        <dbReference type="Proteomes" id="UP001212421"/>
    </source>
</evidence>
<dbReference type="InterPro" id="IPR029039">
    <property type="entry name" value="Flavoprotein-like_sf"/>
</dbReference>
<reference evidence="2 3" key="1">
    <citation type="submission" date="2021-05" db="EMBL/GenBank/DDBJ databases">
        <authorList>
            <person name="Kumar R."/>
            <person name="Kumar A."/>
            <person name="Mukhia S."/>
        </authorList>
    </citation>
    <scope>NUCLEOTIDE SEQUENCE [LARGE SCALE GENOMIC DNA]</scope>
    <source>
        <strain evidence="2 3">ERMR7:08</strain>
    </source>
</reference>
<dbReference type="SUPFAM" id="SSF52218">
    <property type="entry name" value="Flavoproteins"/>
    <property type="match status" value="1"/>
</dbReference>
<dbReference type="EMBL" id="CP075584">
    <property type="protein sequence ID" value="WBM80828.1"/>
    <property type="molecule type" value="Genomic_DNA"/>
</dbReference>
<gene>
    <name evidence="2" type="ORF">KIV56_05755</name>
</gene>